<dbReference type="STRING" id="162209.IJ22_02330"/>
<reference evidence="9 10" key="2">
    <citation type="journal article" date="2016" name="Genome Announc.">
        <title>Complete Genome Sequences of Two Interactive Moderate Thermophiles, Paenibacillus napthalenovorans 32O-Y and Paenibacillus sp. 32O-W.</title>
        <authorList>
            <person name="Butler R.R.III."/>
            <person name="Wang J."/>
            <person name="Stark B.C."/>
            <person name="Pombert J.F."/>
        </authorList>
    </citation>
    <scope>NUCLEOTIDE SEQUENCE [LARGE SCALE GENOMIC DNA]</scope>
    <source>
        <strain evidence="9 10">32O-Y</strain>
    </source>
</reference>
<evidence type="ECO:0000256" key="2">
    <source>
        <dbReference type="ARBA" id="ARBA00022448"/>
    </source>
</evidence>
<evidence type="ECO:0000256" key="8">
    <source>
        <dbReference type="ARBA" id="ARBA00023136"/>
    </source>
</evidence>
<dbReference type="PATRIC" id="fig|162209.4.peg.240"/>
<dbReference type="GO" id="GO:0016887">
    <property type="term" value="F:ATP hydrolysis activity"/>
    <property type="evidence" value="ECO:0007669"/>
    <property type="project" value="InterPro"/>
</dbReference>
<dbReference type="PROSITE" id="PS50893">
    <property type="entry name" value="ABC_TRANSPORTER_2"/>
    <property type="match status" value="1"/>
</dbReference>
<dbReference type="KEGG" id="pnp:IJ22_02330"/>
<dbReference type="InterPro" id="IPR003439">
    <property type="entry name" value="ABC_transporter-like_ATP-bd"/>
</dbReference>
<organism evidence="9 10">
    <name type="scientific">Paenibacillus naphthalenovorans</name>
    <dbReference type="NCBI Taxonomy" id="162209"/>
    <lineage>
        <taxon>Bacteria</taxon>
        <taxon>Bacillati</taxon>
        <taxon>Bacillota</taxon>
        <taxon>Bacilli</taxon>
        <taxon>Bacillales</taxon>
        <taxon>Paenibacillaceae</taxon>
        <taxon>Paenibacillus</taxon>
    </lineage>
</organism>
<keyword evidence="3" id="KW-1003">Cell membrane</keyword>
<protein>
    <submittedName>
        <fullName evidence="9">Phosphate ABC transporter ATP-binding protein</fullName>
    </submittedName>
</protein>
<gene>
    <name evidence="9" type="ORF">IJ22_02330</name>
</gene>
<evidence type="ECO:0000256" key="7">
    <source>
        <dbReference type="ARBA" id="ARBA00022970"/>
    </source>
</evidence>
<keyword evidence="10" id="KW-1185">Reference proteome</keyword>
<evidence type="ECO:0000313" key="9">
    <source>
        <dbReference type="EMBL" id="ALS20622.1"/>
    </source>
</evidence>
<evidence type="ECO:0000256" key="3">
    <source>
        <dbReference type="ARBA" id="ARBA00022475"/>
    </source>
</evidence>
<dbReference type="PANTHER" id="PTHR43166:SF30">
    <property type="entry name" value="METHIONINE IMPORT ATP-BINDING PROTEIN METN"/>
    <property type="match status" value="1"/>
</dbReference>
<keyword evidence="2" id="KW-0813">Transport</keyword>
<dbReference type="FunFam" id="3.40.50.300:FF:000056">
    <property type="entry name" value="Cell division ATP-binding protein FtsE"/>
    <property type="match status" value="1"/>
</dbReference>
<dbReference type="AlphaFoldDB" id="A0A0U2W275"/>
<dbReference type="RefSeq" id="WP_062406626.1">
    <property type="nucleotide sequence ID" value="NZ_BJCS01000008.1"/>
</dbReference>
<keyword evidence="7" id="KW-0029">Amino-acid transport</keyword>
<accession>A0A0U2W275</accession>
<keyword evidence="4" id="KW-0547">Nucleotide-binding</keyword>
<dbReference type="EMBL" id="CP013652">
    <property type="protein sequence ID" value="ALS20622.1"/>
    <property type="molecule type" value="Genomic_DNA"/>
</dbReference>
<evidence type="ECO:0000256" key="6">
    <source>
        <dbReference type="ARBA" id="ARBA00022967"/>
    </source>
</evidence>
<dbReference type="InterPro" id="IPR027417">
    <property type="entry name" value="P-loop_NTPase"/>
</dbReference>
<dbReference type="InterPro" id="IPR050086">
    <property type="entry name" value="MetN_ABC_transporter-like"/>
</dbReference>
<sequence length="252" mass="28250">MIQLKNIKKIYKVKKGVTFEAIKSVSLNVEKGDIYGIIGFSGAGKSTLLRTINLLEKPDEGEVLIEGKNIMTLKKKELRHTRQSISMIFQHFNLIHNKTVYDNVSFPLEIAGIPGVKRKNIIEECLSIVQLEDKADQYPSSLSGGQKQRVAIARALATNPKILLCDEPTSALDPQTTESILAFLKKINQELNITMVIVTHEMDVVRKICNKVAVMEKGSILEEFTLSDQQYDPKSEIAKLILNKGKRMKLNA</sequence>
<dbReference type="InterPro" id="IPR017871">
    <property type="entry name" value="ABC_transporter-like_CS"/>
</dbReference>
<keyword evidence="5 9" id="KW-0067">ATP-binding</keyword>
<dbReference type="OrthoDB" id="9802264at2"/>
<dbReference type="InterPro" id="IPR003593">
    <property type="entry name" value="AAA+_ATPase"/>
</dbReference>
<dbReference type="GO" id="GO:0005886">
    <property type="term" value="C:plasma membrane"/>
    <property type="evidence" value="ECO:0007669"/>
    <property type="project" value="UniProtKB-ARBA"/>
</dbReference>
<dbReference type="GO" id="GO:0006865">
    <property type="term" value="P:amino acid transport"/>
    <property type="evidence" value="ECO:0007669"/>
    <property type="project" value="UniProtKB-KW"/>
</dbReference>
<dbReference type="PROSITE" id="PS00211">
    <property type="entry name" value="ABC_TRANSPORTER_1"/>
    <property type="match status" value="1"/>
</dbReference>
<dbReference type="Proteomes" id="UP000061660">
    <property type="component" value="Chromosome"/>
</dbReference>
<evidence type="ECO:0000313" key="10">
    <source>
        <dbReference type="Proteomes" id="UP000061660"/>
    </source>
</evidence>
<reference evidence="10" key="1">
    <citation type="submission" date="2015-12" db="EMBL/GenBank/DDBJ databases">
        <title>Complete genome sequences of two moderately thermophilic Paenibacillus species.</title>
        <authorList>
            <person name="Butler R.III."/>
            <person name="Wang J."/>
            <person name="Stark B.C."/>
            <person name="Pombert J.-F."/>
        </authorList>
    </citation>
    <scope>NUCLEOTIDE SEQUENCE [LARGE SCALE GENOMIC DNA]</scope>
    <source>
        <strain evidence="10">32O-Y</strain>
    </source>
</reference>
<dbReference type="SUPFAM" id="SSF52540">
    <property type="entry name" value="P-loop containing nucleoside triphosphate hydrolases"/>
    <property type="match status" value="1"/>
</dbReference>
<proteinExistence type="inferred from homology"/>
<dbReference type="SMART" id="SM00382">
    <property type="entry name" value="AAA"/>
    <property type="match status" value="1"/>
</dbReference>
<dbReference type="InterPro" id="IPR041701">
    <property type="entry name" value="MetN_ABC"/>
</dbReference>
<evidence type="ECO:0000256" key="1">
    <source>
        <dbReference type="ARBA" id="ARBA00005417"/>
    </source>
</evidence>
<dbReference type="PANTHER" id="PTHR43166">
    <property type="entry name" value="AMINO ACID IMPORT ATP-BINDING PROTEIN"/>
    <property type="match status" value="1"/>
</dbReference>
<evidence type="ECO:0000256" key="4">
    <source>
        <dbReference type="ARBA" id="ARBA00022741"/>
    </source>
</evidence>
<comment type="similarity">
    <text evidence="1">Belongs to the ABC transporter superfamily.</text>
</comment>
<keyword evidence="6" id="KW-1278">Translocase</keyword>
<dbReference type="Pfam" id="PF00005">
    <property type="entry name" value="ABC_tran"/>
    <property type="match status" value="1"/>
</dbReference>
<dbReference type="CDD" id="cd03258">
    <property type="entry name" value="ABC_MetN_methionine_transporter"/>
    <property type="match status" value="1"/>
</dbReference>
<evidence type="ECO:0000256" key="5">
    <source>
        <dbReference type="ARBA" id="ARBA00022840"/>
    </source>
</evidence>
<keyword evidence="8" id="KW-0472">Membrane</keyword>
<dbReference type="Gene3D" id="3.40.50.300">
    <property type="entry name" value="P-loop containing nucleotide triphosphate hydrolases"/>
    <property type="match status" value="1"/>
</dbReference>
<name>A0A0U2W275_9BACL</name>
<dbReference type="GO" id="GO:0005524">
    <property type="term" value="F:ATP binding"/>
    <property type="evidence" value="ECO:0007669"/>
    <property type="project" value="UniProtKB-KW"/>
</dbReference>